<dbReference type="InterPro" id="IPR011876">
    <property type="entry name" value="IsopentenylPP_isomerase_typ1"/>
</dbReference>
<sequence length="860" mass="97706">MAKVIRKVCAAARSLTSTMRNFGSAQPAPLQQAALEERCILVDAFDKPLGEATKRDCHTVNSDGKVLLHRAFSVFLFNNKGELLLQKRSANKITFPNHYTNTCCSHPLAEIPEETEEHKAIGICRAARRRLSYELGIPLSQILLSDFLYLTRIHYQAVDGLWGEHEIDYVLFIQKDNVTLDPNPDEVSELRWVSQPEMNDFVKNLNSPLRMQGAGIRGGEPRGLPLNIKILPEHLRGLGYTTKLIGKWHMGYHTPQHTPRHRGFDSFLGFYNSYISYYDYKYSNQNMSGYDMHRGDDPAHGMQREYATDLFTKEAISIIEDHEISRPLYLQISHLAVHAPLEQPGNEYGRDTIQIREPNRSRYAKMVSKLDESVGRVVHALGEKGMLRNSVILFLTDNGAPSVGRYRNYGSNYPFRGMKYTLYEGGVRGVAALWSTRLQKTARVSNQLMHITDWLPTLYSVAGGDLRDLGEIDGIDQWCVLSEGRGVGREKLLLNIDEVQKTEGAIYGRFKLLRGSVENGFYDRYYGNFARTTGNASYQEMVIKSAVSQSITYHLGGPVTQPSTMTQLRLNAKIRCNHDYTYYNHMVTACNVTECLFDVVNDPCETKNIVKAYSRIASDLDAYLEHYSRVLVRQPKVHVDWLADPRRRNNTWEPWLQSGTVVPNTAASQVGYDLHYDVPGNLSVKYNYEYMTDLITERAEDIISNHDPSKPLYLQLSHLAVHASDSNEVMEVRDMKEVNATLGYIKDFNRRKFAGVVTAMDESVGRVVHALRQANMLQNSIIVFMSDNGAQTEGLLENYGSNYPLRGVVISLNVLLTEYFKVLMHQTNTLVDPRSFPEHFNGTWMPWLKLPIDEIGLLSV</sequence>
<dbReference type="Proteomes" id="UP000250275">
    <property type="component" value="Unassembled WGS sequence"/>
</dbReference>
<comment type="function">
    <text evidence="4">Catalyzes the 1,3-allylic rearrangement of the homoallylic substrate isopentenyl (IPP) to its highly electrophilic allylic isomer, dimethylallyl diphosphate (DMAPP).</text>
</comment>
<evidence type="ECO:0000256" key="4">
    <source>
        <dbReference type="ARBA" id="ARBA00003951"/>
    </source>
</evidence>
<keyword evidence="19" id="KW-0413">Isomerase</keyword>
<dbReference type="GO" id="GO:0046872">
    <property type="term" value="F:metal ion binding"/>
    <property type="evidence" value="ECO:0007669"/>
    <property type="project" value="UniProtKB-KW"/>
</dbReference>
<evidence type="ECO:0000256" key="12">
    <source>
        <dbReference type="ARBA" id="ARBA00022801"/>
    </source>
</evidence>
<keyword evidence="10" id="KW-0479">Metal-binding</keyword>
<evidence type="ECO:0000256" key="15">
    <source>
        <dbReference type="ARBA" id="ARBA00022955"/>
    </source>
</evidence>
<evidence type="ECO:0000256" key="8">
    <source>
        <dbReference type="ARBA" id="ARBA00012057"/>
    </source>
</evidence>
<dbReference type="CDD" id="cd02885">
    <property type="entry name" value="NUDIX_IPP_Isomerase"/>
    <property type="match status" value="1"/>
</dbReference>
<keyword evidence="14" id="KW-0460">Magnesium</keyword>
<evidence type="ECO:0000256" key="10">
    <source>
        <dbReference type="ARBA" id="ARBA00022723"/>
    </source>
</evidence>
<evidence type="ECO:0000256" key="9">
    <source>
        <dbReference type="ARBA" id="ARBA00022516"/>
    </source>
</evidence>
<dbReference type="Gene3D" id="3.90.79.10">
    <property type="entry name" value="Nucleoside Triphosphate Pyrophosphohydrolase"/>
    <property type="match status" value="1"/>
</dbReference>
<keyword evidence="11" id="KW-0756">Sterol biosynthesis</keyword>
<evidence type="ECO:0000256" key="16">
    <source>
        <dbReference type="ARBA" id="ARBA00023098"/>
    </source>
</evidence>
<dbReference type="PANTHER" id="PTHR10342">
    <property type="entry name" value="ARYLSULFATASE"/>
    <property type="match status" value="1"/>
</dbReference>
<keyword evidence="11" id="KW-1207">Sterol metabolism</keyword>
<dbReference type="CDD" id="cd16029">
    <property type="entry name" value="4-S"/>
    <property type="match status" value="1"/>
</dbReference>
<comment type="cofactor">
    <cofactor evidence="2">
        <name>Ca(2+)</name>
        <dbReference type="ChEBI" id="CHEBI:29108"/>
    </cofactor>
</comment>
<reference evidence="21 22" key="1">
    <citation type="submission" date="2015-07" db="EMBL/GenBank/DDBJ databases">
        <title>The genome of Eufriesea mexicana.</title>
        <authorList>
            <person name="Pan H."/>
            <person name="Kapheim K."/>
        </authorList>
    </citation>
    <scope>NUCLEOTIDE SEQUENCE [LARGE SCALE GENOMIC DNA]</scope>
    <source>
        <strain evidence="21">0111107269</strain>
        <tissue evidence="21">Whole body</tissue>
    </source>
</reference>
<dbReference type="PANTHER" id="PTHR10342:SF264">
    <property type="entry name" value="MIP05773P-RELATED"/>
    <property type="match status" value="1"/>
</dbReference>
<evidence type="ECO:0000256" key="1">
    <source>
        <dbReference type="ARBA" id="ARBA00000374"/>
    </source>
</evidence>
<dbReference type="InterPro" id="IPR017850">
    <property type="entry name" value="Alkaline_phosphatase_core_sf"/>
</dbReference>
<dbReference type="GO" id="GO:0008484">
    <property type="term" value="F:sulfuric ester hydrolase activity"/>
    <property type="evidence" value="ECO:0007669"/>
    <property type="project" value="InterPro"/>
</dbReference>
<keyword evidence="17" id="KW-0325">Glycoprotein</keyword>
<protein>
    <recommendedName>
        <fullName evidence="8">isopentenyl-diphosphate Delta-isomerase</fullName>
        <ecNumber evidence="8">5.3.3.2</ecNumber>
    </recommendedName>
</protein>
<proteinExistence type="inferred from homology"/>
<dbReference type="EMBL" id="KQ764286">
    <property type="protein sequence ID" value="OAD54552.1"/>
    <property type="molecule type" value="Genomic_DNA"/>
</dbReference>
<evidence type="ECO:0000256" key="18">
    <source>
        <dbReference type="ARBA" id="ARBA00023229"/>
    </source>
</evidence>
<dbReference type="InterPro" id="IPR000086">
    <property type="entry name" value="NUDIX_hydrolase_dom"/>
</dbReference>
<evidence type="ECO:0000256" key="2">
    <source>
        <dbReference type="ARBA" id="ARBA00001913"/>
    </source>
</evidence>
<evidence type="ECO:0000256" key="7">
    <source>
        <dbReference type="ARBA" id="ARBA00008779"/>
    </source>
</evidence>
<keyword evidence="15" id="KW-0752">Steroid biosynthesis</keyword>
<dbReference type="GO" id="GO:0006695">
    <property type="term" value="P:cholesterol biosynthetic process"/>
    <property type="evidence" value="ECO:0007669"/>
    <property type="project" value="UniProtKB-KW"/>
</dbReference>
<dbReference type="InterPro" id="IPR047115">
    <property type="entry name" value="ARSB"/>
</dbReference>
<dbReference type="SUPFAM" id="SSF55811">
    <property type="entry name" value="Nudix"/>
    <property type="match status" value="1"/>
</dbReference>
<keyword evidence="11" id="KW-0152">Cholesterol biosynthesis</keyword>
<accession>A0A310SJK6</accession>
<dbReference type="Pfam" id="PF00884">
    <property type="entry name" value="Sulfatase"/>
    <property type="match status" value="2"/>
</dbReference>
<dbReference type="EC" id="5.3.3.2" evidence="8"/>
<keyword evidence="16" id="KW-0443">Lipid metabolism</keyword>
<evidence type="ECO:0000256" key="19">
    <source>
        <dbReference type="ARBA" id="ARBA00023235"/>
    </source>
</evidence>
<comment type="pathway">
    <text evidence="5">Isoprenoid biosynthesis; dimethylallyl diphosphate biosynthesis; dimethylallyl diphosphate from isopentenyl diphosphate: step 1/1.</text>
</comment>
<dbReference type="FunFam" id="3.90.79.10:FF:000012">
    <property type="entry name" value="Isopentenyl-diphosphate Delta-isomerase 1"/>
    <property type="match status" value="1"/>
</dbReference>
<dbReference type="Gene3D" id="3.30.1120.10">
    <property type="match status" value="1"/>
</dbReference>
<keyword evidence="18" id="KW-0414">Isoprene biosynthesis</keyword>
<evidence type="ECO:0000256" key="14">
    <source>
        <dbReference type="ARBA" id="ARBA00022842"/>
    </source>
</evidence>
<evidence type="ECO:0000256" key="17">
    <source>
        <dbReference type="ARBA" id="ARBA00023180"/>
    </source>
</evidence>
<dbReference type="AlphaFoldDB" id="A0A310SJK6"/>
<comment type="cofactor">
    <cofactor evidence="3">
        <name>Mg(2+)</name>
        <dbReference type="ChEBI" id="CHEBI:18420"/>
    </cofactor>
</comment>
<dbReference type="Gene3D" id="3.40.720.10">
    <property type="entry name" value="Alkaline Phosphatase, subunit A"/>
    <property type="match status" value="2"/>
</dbReference>
<evidence type="ECO:0000256" key="6">
    <source>
        <dbReference type="ARBA" id="ARBA00007579"/>
    </source>
</evidence>
<dbReference type="GO" id="GO:0050992">
    <property type="term" value="P:dimethylallyl diphosphate biosynthetic process"/>
    <property type="evidence" value="ECO:0007669"/>
    <property type="project" value="UniProtKB-UniPathway"/>
</dbReference>
<dbReference type="PROSITE" id="PS51462">
    <property type="entry name" value="NUDIX"/>
    <property type="match status" value="1"/>
</dbReference>
<evidence type="ECO:0000256" key="3">
    <source>
        <dbReference type="ARBA" id="ARBA00001946"/>
    </source>
</evidence>
<keyword evidence="12" id="KW-0378">Hydrolase</keyword>
<gene>
    <name evidence="21" type="ORF">WN48_06607</name>
</gene>
<feature type="domain" description="Nudix hydrolase" evidence="20">
    <location>
        <begin position="67"/>
        <end position="215"/>
    </location>
</feature>
<dbReference type="Pfam" id="PF00293">
    <property type="entry name" value="NUDIX"/>
    <property type="match status" value="1"/>
</dbReference>
<comment type="catalytic activity">
    <reaction evidence="1">
        <text>isopentenyl diphosphate = dimethylallyl diphosphate</text>
        <dbReference type="Rhea" id="RHEA:23284"/>
        <dbReference type="ChEBI" id="CHEBI:57623"/>
        <dbReference type="ChEBI" id="CHEBI:128769"/>
        <dbReference type="EC" id="5.3.3.2"/>
    </reaction>
</comment>
<evidence type="ECO:0000256" key="5">
    <source>
        <dbReference type="ARBA" id="ARBA00004826"/>
    </source>
</evidence>
<keyword evidence="11" id="KW-0753">Steroid metabolism</keyword>
<evidence type="ECO:0000313" key="21">
    <source>
        <dbReference type="EMBL" id="OAD54552.1"/>
    </source>
</evidence>
<keyword evidence="9" id="KW-0444">Lipid biosynthesis</keyword>
<evidence type="ECO:0000259" key="20">
    <source>
        <dbReference type="PROSITE" id="PS51462"/>
    </source>
</evidence>
<dbReference type="UniPathway" id="UPA00059">
    <property type="reaction ID" value="UER00104"/>
</dbReference>
<keyword evidence="13" id="KW-0106">Calcium</keyword>
<dbReference type="GO" id="GO:0004452">
    <property type="term" value="F:isopentenyl-diphosphate delta-isomerase activity"/>
    <property type="evidence" value="ECO:0007669"/>
    <property type="project" value="UniProtKB-EC"/>
</dbReference>
<dbReference type="InterPro" id="IPR024607">
    <property type="entry name" value="Sulfatase_CS"/>
</dbReference>
<keyword evidence="11" id="KW-0153">Cholesterol metabolism</keyword>
<dbReference type="OrthoDB" id="103349at2759"/>
<evidence type="ECO:0000313" key="22">
    <source>
        <dbReference type="Proteomes" id="UP000250275"/>
    </source>
</evidence>
<keyword evidence="22" id="KW-1185">Reference proteome</keyword>
<evidence type="ECO:0000256" key="11">
    <source>
        <dbReference type="ARBA" id="ARBA00022778"/>
    </source>
</evidence>
<organism evidence="21 22">
    <name type="scientific">Eufriesea mexicana</name>
    <dbReference type="NCBI Taxonomy" id="516756"/>
    <lineage>
        <taxon>Eukaryota</taxon>
        <taxon>Metazoa</taxon>
        <taxon>Ecdysozoa</taxon>
        <taxon>Arthropoda</taxon>
        <taxon>Hexapoda</taxon>
        <taxon>Insecta</taxon>
        <taxon>Pterygota</taxon>
        <taxon>Neoptera</taxon>
        <taxon>Endopterygota</taxon>
        <taxon>Hymenoptera</taxon>
        <taxon>Apocrita</taxon>
        <taxon>Aculeata</taxon>
        <taxon>Apoidea</taxon>
        <taxon>Anthophila</taxon>
        <taxon>Apidae</taxon>
        <taxon>Eufriesea</taxon>
    </lineage>
</organism>
<dbReference type="InterPro" id="IPR000917">
    <property type="entry name" value="Sulfatase_N"/>
</dbReference>
<dbReference type="InterPro" id="IPR015797">
    <property type="entry name" value="NUDIX_hydrolase-like_dom_sf"/>
</dbReference>
<dbReference type="NCBIfam" id="TIGR02150">
    <property type="entry name" value="IPP_isom_1"/>
    <property type="match status" value="1"/>
</dbReference>
<name>A0A310SJK6_9HYME</name>
<dbReference type="GO" id="GO:0008299">
    <property type="term" value="P:isoprenoid biosynthetic process"/>
    <property type="evidence" value="ECO:0007669"/>
    <property type="project" value="UniProtKB-KW"/>
</dbReference>
<evidence type="ECO:0000256" key="13">
    <source>
        <dbReference type="ARBA" id="ARBA00022837"/>
    </source>
</evidence>
<dbReference type="SUPFAM" id="SSF53649">
    <property type="entry name" value="Alkaline phosphatase-like"/>
    <property type="match status" value="2"/>
</dbReference>
<comment type="similarity">
    <text evidence="6">Belongs to the IPP isomerase type 1 family.</text>
</comment>
<dbReference type="PROSITE" id="PS00149">
    <property type="entry name" value="SULFATASE_2"/>
    <property type="match status" value="1"/>
</dbReference>
<comment type="similarity">
    <text evidence="7">Belongs to the sulfatase family.</text>
</comment>